<dbReference type="EMBL" id="PTRA01000007">
    <property type="protein sequence ID" value="PQA54118.1"/>
    <property type="molecule type" value="Genomic_DNA"/>
</dbReference>
<dbReference type="PANTHER" id="PTHR21015:SF22">
    <property type="entry name" value="GLYCOSYLTRANSFERASE"/>
    <property type="match status" value="1"/>
</dbReference>
<dbReference type="AlphaFoldDB" id="A0A2S7IFY6"/>
<dbReference type="OrthoDB" id="9793805at2"/>
<reference evidence="2" key="1">
    <citation type="submission" date="2018-02" db="EMBL/GenBank/DDBJ databases">
        <title>Genome sequencing of Solimonas sp. HR-BB.</title>
        <authorList>
            <person name="Lee Y."/>
            <person name="Jeon C.O."/>
        </authorList>
    </citation>
    <scope>NUCLEOTIDE SEQUENCE [LARGE SCALE GENOMIC DNA]</scope>
    <source>
        <strain evidence="2">HR-U</strain>
    </source>
</reference>
<sequence length="362" mass="41252">MRILFFIQGEGRGHQTQAVALYEILRNQGHELVGAIVGVAPEREISSLLRQYLPTDFKAVESPALLYSDKTKALAVGPTLLTNARKGTRFWRQAAEINAFIQEKKPTVIVNFYEMMCGVWQWQYRSPIPVVCIAHQYLLQHRHFELPAEGVLNRRIVNTITWLSAVGSRRKLALSFYEMADDVAANIYVIPPLLRQNVLELETTEEPFLLAYTTNYRLASDLEDWCRTHPDTQVQAFWDRPGSAAIEQPLPNLTLHQVNATAFLDAMRRCRGLVSTSGFESICEAMYLGKPVMLFPTPGHFEQAVNALDAVRAGVGIRATSFLDLDRFLSYLPTHQSIQTRFQNWHRRGSELIVRHLEELSR</sequence>
<dbReference type="PANTHER" id="PTHR21015">
    <property type="entry name" value="UDP-N-ACETYLGLUCOSAMINE--N-ACETYLMURAMYL-(PENTAPEPTIDE) PYROPHOSPHORYL-UNDECAPRENOL N-ACETYLGLUCOSAMINE TRANSFERASE 1"/>
    <property type="match status" value="1"/>
</dbReference>
<keyword evidence="2" id="KW-1185">Reference proteome</keyword>
<accession>A0A2S7IFY6</accession>
<dbReference type="Proteomes" id="UP000239590">
    <property type="component" value="Unassembled WGS sequence"/>
</dbReference>
<comment type="caution">
    <text evidence="1">The sequence shown here is derived from an EMBL/GenBank/DDBJ whole genome shotgun (WGS) entry which is preliminary data.</text>
</comment>
<proteinExistence type="predicted"/>
<dbReference type="Gene3D" id="3.40.50.2000">
    <property type="entry name" value="Glycogen Phosphorylase B"/>
    <property type="match status" value="1"/>
</dbReference>
<organism evidence="1 2">
    <name type="scientific">Siphonobacter curvatus</name>
    <dbReference type="NCBI Taxonomy" id="2094562"/>
    <lineage>
        <taxon>Bacteria</taxon>
        <taxon>Pseudomonadati</taxon>
        <taxon>Bacteroidota</taxon>
        <taxon>Cytophagia</taxon>
        <taxon>Cytophagales</taxon>
        <taxon>Cytophagaceae</taxon>
        <taxon>Siphonobacter</taxon>
    </lineage>
</organism>
<evidence type="ECO:0000313" key="2">
    <source>
        <dbReference type="Proteomes" id="UP000239590"/>
    </source>
</evidence>
<evidence type="ECO:0000313" key="1">
    <source>
        <dbReference type="EMBL" id="PQA54118.1"/>
    </source>
</evidence>
<name>A0A2S7IFY6_9BACT</name>
<dbReference type="Pfam" id="PF13528">
    <property type="entry name" value="Glyco_trans_1_3"/>
    <property type="match status" value="1"/>
</dbReference>
<gene>
    <name evidence="1" type="ORF">C5O19_23420</name>
</gene>
<keyword evidence="1" id="KW-0808">Transferase</keyword>
<protein>
    <submittedName>
        <fullName evidence="1">Glycosyl transferase</fullName>
    </submittedName>
</protein>
<dbReference type="RefSeq" id="WP_104715809.1">
    <property type="nucleotide sequence ID" value="NZ_PTRA01000007.1"/>
</dbReference>
<dbReference type="GO" id="GO:0016757">
    <property type="term" value="F:glycosyltransferase activity"/>
    <property type="evidence" value="ECO:0007669"/>
    <property type="project" value="TreeGrafter"/>
</dbReference>
<dbReference type="SUPFAM" id="SSF53756">
    <property type="entry name" value="UDP-Glycosyltransferase/glycogen phosphorylase"/>
    <property type="match status" value="1"/>
</dbReference>